<proteinExistence type="inferred from homology"/>
<keyword evidence="3" id="KW-0238">DNA-binding</keyword>
<evidence type="ECO:0000259" key="5">
    <source>
        <dbReference type="Pfam" id="PF04198"/>
    </source>
</evidence>
<evidence type="ECO:0000256" key="2">
    <source>
        <dbReference type="ARBA" id="ARBA00023015"/>
    </source>
</evidence>
<dbReference type="Pfam" id="PF04198">
    <property type="entry name" value="Sugar-bind"/>
    <property type="match status" value="1"/>
</dbReference>
<feature type="domain" description="Sugar-binding" evidence="5">
    <location>
        <begin position="62"/>
        <end position="314"/>
    </location>
</feature>
<protein>
    <submittedName>
        <fullName evidence="7">Sugar-binding transcriptional regulator</fullName>
    </submittedName>
</protein>
<dbReference type="AlphaFoldDB" id="A0AAE3KYU0"/>
<dbReference type="RefSeq" id="WP_257528960.1">
    <property type="nucleotide sequence ID" value="NZ_JANKAS010000001.1"/>
</dbReference>
<dbReference type="Gene3D" id="3.40.50.1360">
    <property type="match status" value="1"/>
</dbReference>
<keyword evidence="8" id="KW-1185">Reference proteome</keyword>
<organism evidence="7 8">
    <name type="scientific">Irregularibacter muris</name>
    <dbReference type="NCBI Taxonomy" id="1796619"/>
    <lineage>
        <taxon>Bacteria</taxon>
        <taxon>Bacillati</taxon>
        <taxon>Bacillota</taxon>
        <taxon>Clostridia</taxon>
        <taxon>Eubacteriales</taxon>
        <taxon>Eubacteriaceae</taxon>
        <taxon>Irregularibacter</taxon>
    </lineage>
</organism>
<reference evidence="7" key="1">
    <citation type="submission" date="2022-07" db="EMBL/GenBank/DDBJ databases">
        <title>Enhanced cultured diversity of the mouse gut microbiota enables custom-made synthetic communities.</title>
        <authorList>
            <person name="Afrizal A."/>
        </authorList>
    </citation>
    <scope>NUCLEOTIDE SEQUENCE</scope>
    <source>
        <strain evidence="7">DSM 28593</strain>
    </source>
</reference>
<dbReference type="PANTHER" id="PTHR34294:SF1">
    <property type="entry name" value="TRANSCRIPTIONAL REGULATOR LSRR"/>
    <property type="match status" value="1"/>
</dbReference>
<dbReference type="Proteomes" id="UP001205748">
    <property type="component" value="Unassembled WGS sequence"/>
</dbReference>
<dbReference type="InterPro" id="IPR037171">
    <property type="entry name" value="NagB/RpiA_transferase-like"/>
</dbReference>
<keyword evidence="2" id="KW-0805">Transcription regulation</keyword>
<dbReference type="GO" id="GO:0003700">
    <property type="term" value="F:DNA-binding transcription factor activity"/>
    <property type="evidence" value="ECO:0007669"/>
    <property type="project" value="InterPro"/>
</dbReference>
<evidence type="ECO:0000256" key="1">
    <source>
        <dbReference type="ARBA" id="ARBA00010466"/>
    </source>
</evidence>
<feature type="domain" description="RNA polymerase sigma-70 region 4" evidence="6">
    <location>
        <begin position="16"/>
        <end position="47"/>
    </location>
</feature>
<comment type="caution">
    <text evidence="7">The sequence shown here is derived from an EMBL/GenBank/DDBJ whole genome shotgun (WGS) entry which is preliminary data.</text>
</comment>
<accession>A0AAE3KYU0</accession>
<comment type="similarity">
    <text evidence="1">Belongs to the SorC transcriptional regulatory family.</text>
</comment>
<dbReference type="InterPro" id="IPR051054">
    <property type="entry name" value="SorC_transcr_regulators"/>
</dbReference>
<dbReference type="EMBL" id="JANKAS010000001">
    <property type="protein sequence ID" value="MCR1897556.1"/>
    <property type="molecule type" value="Genomic_DNA"/>
</dbReference>
<dbReference type="GO" id="GO:0006352">
    <property type="term" value="P:DNA-templated transcription initiation"/>
    <property type="evidence" value="ECO:0007669"/>
    <property type="project" value="InterPro"/>
</dbReference>
<keyword evidence="4" id="KW-0804">Transcription</keyword>
<dbReference type="GO" id="GO:0030246">
    <property type="term" value="F:carbohydrate binding"/>
    <property type="evidence" value="ECO:0007669"/>
    <property type="project" value="InterPro"/>
</dbReference>
<evidence type="ECO:0000259" key="6">
    <source>
        <dbReference type="Pfam" id="PF04545"/>
    </source>
</evidence>
<dbReference type="InterPro" id="IPR007324">
    <property type="entry name" value="Sugar-bd_dom_put"/>
</dbReference>
<dbReference type="InterPro" id="IPR007630">
    <property type="entry name" value="RNA_pol_sigma70_r4"/>
</dbReference>
<evidence type="ECO:0000256" key="4">
    <source>
        <dbReference type="ARBA" id="ARBA00023163"/>
    </source>
</evidence>
<evidence type="ECO:0000313" key="7">
    <source>
        <dbReference type="EMBL" id="MCR1897556.1"/>
    </source>
</evidence>
<gene>
    <name evidence="7" type="ORF">NSA47_00940</name>
</gene>
<dbReference type="SUPFAM" id="SSF100950">
    <property type="entry name" value="NagB/RpiA/CoA transferase-like"/>
    <property type="match status" value="1"/>
</dbReference>
<dbReference type="PANTHER" id="PTHR34294">
    <property type="entry name" value="TRANSCRIPTIONAL REGULATOR-RELATED"/>
    <property type="match status" value="1"/>
</dbReference>
<evidence type="ECO:0000256" key="3">
    <source>
        <dbReference type="ARBA" id="ARBA00023125"/>
    </source>
</evidence>
<sequence>MKNYRNIRLMVKCSKMYYEENMNQIEIGKKLGVSKATISRILTSARKEGIVKISVVNPLSHENLEIEKELEKLFGLQEVVVVQVASNDIEDIKKSIAREAAYILERILKPQMLIGVGNGSTLEKVSQYVENYKSNDFTFVPMVGGNGQINANIQSNNIAQSFAKSFKAHYKILHAPAMVKSLEIKESFIQDSGIRSILNLTEKLDVGIVGIGSSDLETTVRILTEYISQEELLDLRKKGAVADICNKFMDSQGKGDFEVNENVIGIDLEDLIKIPCVIGVAGHSKKSDAIISAIKSGLINILVTDYDTANIILKKRKEEIYG</sequence>
<dbReference type="Pfam" id="PF04545">
    <property type="entry name" value="Sigma70_r4"/>
    <property type="match status" value="1"/>
</dbReference>
<dbReference type="GO" id="GO:0003677">
    <property type="term" value="F:DNA binding"/>
    <property type="evidence" value="ECO:0007669"/>
    <property type="project" value="UniProtKB-KW"/>
</dbReference>
<evidence type="ECO:0000313" key="8">
    <source>
        <dbReference type="Proteomes" id="UP001205748"/>
    </source>
</evidence>
<name>A0AAE3KYU0_9FIRM</name>
<dbReference type="Gene3D" id="1.10.10.60">
    <property type="entry name" value="Homeodomain-like"/>
    <property type="match status" value="1"/>
</dbReference>